<dbReference type="AlphaFoldDB" id="A0A1D1WAC8"/>
<evidence type="ECO:0000313" key="2">
    <source>
        <dbReference type="EMBL" id="GAV09438.1"/>
    </source>
</evidence>
<dbReference type="Proteomes" id="UP000186922">
    <property type="component" value="Unassembled WGS sequence"/>
</dbReference>
<proteinExistence type="predicted"/>
<reference evidence="2 3" key="1">
    <citation type="journal article" date="2016" name="Nat. Commun.">
        <title>Extremotolerant tardigrade genome and improved radiotolerance of human cultured cells by tardigrade-unique protein.</title>
        <authorList>
            <person name="Hashimoto T."/>
            <person name="Horikawa D.D."/>
            <person name="Saito Y."/>
            <person name="Kuwahara H."/>
            <person name="Kozuka-Hata H."/>
            <person name="Shin-I T."/>
            <person name="Minakuchi Y."/>
            <person name="Ohishi K."/>
            <person name="Motoyama A."/>
            <person name="Aizu T."/>
            <person name="Enomoto A."/>
            <person name="Kondo K."/>
            <person name="Tanaka S."/>
            <person name="Hara Y."/>
            <person name="Koshikawa S."/>
            <person name="Sagara H."/>
            <person name="Miura T."/>
            <person name="Yokobori S."/>
            <person name="Miyagawa K."/>
            <person name="Suzuki Y."/>
            <person name="Kubo T."/>
            <person name="Oyama M."/>
            <person name="Kohara Y."/>
            <person name="Fujiyama A."/>
            <person name="Arakawa K."/>
            <person name="Katayama T."/>
            <person name="Toyoda A."/>
            <person name="Kunieda T."/>
        </authorList>
    </citation>
    <scope>NUCLEOTIDE SEQUENCE [LARGE SCALE GENOMIC DNA]</scope>
    <source>
        <strain evidence="2 3">YOKOZUNA-1</strain>
    </source>
</reference>
<dbReference type="OrthoDB" id="6406818at2759"/>
<evidence type="ECO:0000313" key="3">
    <source>
        <dbReference type="Proteomes" id="UP000186922"/>
    </source>
</evidence>
<accession>A0A1D1WAC8</accession>
<keyword evidence="1" id="KW-0812">Transmembrane</keyword>
<keyword evidence="1" id="KW-0472">Membrane</keyword>
<sequence>MAHSPFFSAFFQATFPALLMLVMLLLLSANSSRSVSVGAYAMGRTDNGRLQYEAEVDEAGWESDNGSERQLFHRMSRVPGPQRLAGREDSYQQASSDQRYTPAYNYLRTLTKRRMNKISCLKSCVGQHVLHPIQCHSLC</sequence>
<name>A0A1D1WAC8_RAMVA</name>
<protein>
    <submittedName>
        <fullName evidence="2">Uncharacterized protein</fullName>
    </submittedName>
</protein>
<keyword evidence="3" id="KW-1185">Reference proteome</keyword>
<organism evidence="2 3">
    <name type="scientific">Ramazzottius varieornatus</name>
    <name type="common">Water bear</name>
    <name type="synonym">Tardigrade</name>
    <dbReference type="NCBI Taxonomy" id="947166"/>
    <lineage>
        <taxon>Eukaryota</taxon>
        <taxon>Metazoa</taxon>
        <taxon>Ecdysozoa</taxon>
        <taxon>Tardigrada</taxon>
        <taxon>Eutardigrada</taxon>
        <taxon>Parachela</taxon>
        <taxon>Hypsibioidea</taxon>
        <taxon>Ramazzottiidae</taxon>
        <taxon>Ramazzottius</taxon>
    </lineage>
</organism>
<gene>
    <name evidence="2" type="primary">RvY_18984-1</name>
    <name evidence="2" type="synonym">RvY_18984.1</name>
    <name evidence="2" type="ORF">RvY_18984</name>
</gene>
<evidence type="ECO:0000256" key="1">
    <source>
        <dbReference type="SAM" id="Phobius"/>
    </source>
</evidence>
<feature type="transmembrane region" description="Helical" evidence="1">
    <location>
        <begin position="6"/>
        <end position="27"/>
    </location>
</feature>
<dbReference type="EMBL" id="BDGG01000022">
    <property type="protein sequence ID" value="GAV09438.1"/>
    <property type="molecule type" value="Genomic_DNA"/>
</dbReference>
<comment type="caution">
    <text evidence="2">The sequence shown here is derived from an EMBL/GenBank/DDBJ whole genome shotgun (WGS) entry which is preliminary data.</text>
</comment>
<keyword evidence="1" id="KW-1133">Transmembrane helix</keyword>